<sequence>MTVPRKAKGGFLQGQLQKNQPHSLTDSIKKSLHRNGQAFLHLHFFWCRHADQL</sequence>
<evidence type="ECO:0000313" key="2">
    <source>
        <dbReference type="EMBL" id="KIL78708.1"/>
    </source>
</evidence>
<feature type="compositionally biased region" description="Polar residues" evidence="1">
    <location>
        <begin position="14"/>
        <end position="26"/>
    </location>
</feature>
<evidence type="ECO:0008006" key="4">
    <source>
        <dbReference type="Google" id="ProtNLM"/>
    </source>
</evidence>
<dbReference type="Proteomes" id="UP000031982">
    <property type="component" value="Unassembled WGS sequence"/>
</dbReference>
<gene>
    <name evidence="2" type="ORF">SD77_4388</name>
</gene>
<evidence type="ECO:0000313" key="3">
    <source>
        <dbReference type="Proteomes" id="UP000031982"/>
    </source>
</evidence>
<name>A0ABR5AWW0_BACBA</name>
<proteinExistence type="predicted"/>
<keyword evidence="3" id="KW-1185">Reference proteome</keyword>
<feature type="region of interest" description="Disordered" evidence="1">
    <location>
        <begin position="1"/>
        <end position="28"/>
    </location>
</feature>
<dbReference type="EMBL" id="JXLP01000009">
    <property type="protein sequence ID" value="KIL78708.1"/>
    <property type="molecule type" value="Genomic_DNA"/>
</dbReference>
<comment type="caution">
    <text evidence="2">The sequence shown here is derived from an EMBL/GenBank/DDBJ whole genome shotgun (WGS) entry which is preliminary data.</text>
</comment>
<organism evidence="2 3">
    <name type="scientific">Bacillus badius</name>
    <dbReference type="NCBI Taxonomy" id="1455"/>
    <lineage>
        <taxon>Bacteria</taxon>
        <taxon>Bacillati</taxon>
        <taxon>Bacillota</taxon>
        <taxon>Bacilli</taxon>
        <taxon>Bacillales</taxon>
        <taxon>Bacillaceae</taxon>
        <taxon>Pseudobacillus</taxon>
    </lineage>
</organism>
<evidence type="ECO:0000256" key="1">
    <source>
        <dbReference type="SAM" id="MobiDB-lite"/>
    </source>
</evidence>
<reference evidence="2 3" key="1">
    <citation type="submission" date="2015-01" db="EMBL/GenBank/DDBJ databases">
        <title>Genome Assembly of Bacillus badius MTCC 1458.</title>
        <authorList>
            <person name="Verma A."/>
            <person name="Khatri I."/>
            <person name="Mual P."/>
            <person name="Subramanian S."/>
            <person name="Krishnamurthi S."/>
        </authorList>
    </citation>
    <scope>NUCLEOTIDE SEQUENCE [LARGE SCALE GENOMIC DNA]</scope>
    <source>
        <strain evidence="2 3">MTCC 1458</strain>
    </source>
</reference>
<accession>A0ABR5AWW0</accession>
<protein>
    <recommendedName>
        <fullName evidence="4">Ribose 5-phosphate isomerase B</fullName>
    </recommendedName>
</protein>